<dbReference type="GO" id="GO:0042597">
    <property type="term" value="C:periplasmic space"/>
    <property type="evidence" value="ECO:0007669"/>
    <property type="project" value="UniProtKB-ARBA"/>
</dbReference>
<feature type="chain" id="PRO_5017767345" description="Solute-binding protein family 5 domain-containing protein" evidence="4">
    <location>
        <begin position="20"/>
        <end position="651"/>
    </location>
</feature>
<name>A0A3D1JHK1_9CHLR</name>
<accession>A0A3D1JHK1</accession>
<feature type="domain" description="Solute-binding protein family 5" evidence="5">
    <location>
        <begin position="165"/>
        <end position="542"/>
    </location>
</feature>
<sequence>MFKRIPFLIMLLLLAGWLAACQQAGQLSTLNPPTLTPDAPVVPTVEPSPTAVPPRTLTVCLSEEPQTLYLYGGSSRSMWNVLEAIYDGPYDTRGFSAQPVILEKMPSLTDGDARLRPVNVTGGDVVVDTAGQVVALAKGVTVFPSGCRSGDCAVVWDGSSPLQMDQLEVTFRLKDGIRWSDGAPLTAEDSVFSFQVAADPASPTSKGVIDRTASYTAIDPLTVQWVGVPGFVEQRYPTFFFLPLPKHAWGGLTAAQLLTDETVRRQPLGWGPYVIDSWVPGERIHLRKNPLYFRAGEGLPKFDYLDFTFNGNPADSALMALVGGKCDVVDQNAGFLPLLEELINTQNNGRLKLYLQQGPEWEHLDFGIRPASYDDGYNPAAGDRADLFGDVRTRQAFARCIDRNRLIQEVFKNRSAVPAGYLSPTHPLYQTDLPAYTYDPAAGARLLDEVGWKDLDGDPSTPRVAVGVPNVPDGTLLSVRLFTTQAELRRQAALLVQAGLKECGVETSISLLDPGELFAPGPDGPLFGRNFDLALFTWDGAARVPCQLYTSDQIPASGNRWIGANITGFTDERFDAACQAAYWALPDQSDYAAQFQAAERLFAEQLPSIPLYYGLRIAISRPDLCGVELDPTARSLLSGIETVDVGEGCQK</sequence>
<dbReference type="GO" id="GO:0015833">
    <property type="term" value="P:peptide transport"/>
    <property type="evidence" value="ECO:0007669"/>
    <property type="project" value="TreeGrafter"/>
</dbReference>
<dbReference type="PANTHER" id="PTHR30290">
    <property type="entry name" value="PERIPLASMIC BINDING COMPONENT OF ABC TRANSPORTER"/>
    <property type="match status" value="1"/>
</dbReference>
<feature type="signal peptide" evidence="4">
    <location>
        <begin position="1"/>
        <end position="19"/>
    </location>
</feature>
<evidence type="ECO:0000259" key="5">
    <source>
        <dbReference type="Pfam" id="PF00496"/>
    </source>
</evidence>
<dbReference type="AlphaFoldDB" id="A0A3D1JHK1"/>
<dbReference type="InterPro" id="IPR039424">
    <property type="entry name" value="SBP_5"/>
</dbReference>
<dbReference type="Gene3D" id="3.40.190.10">
    <property type="entry name" value="Periplasmic binding protein-like II"/>
    <property type="match status" value="1"/>
</dbReference>
<evidence type="ECO:0000256" key="4">
    <source>
        <dbReference type="SAM" id="SignalP"/>
    </source>
</evidence>
<dbReference type="STRING" id="229919.GCA_001050195_02542"/>
<protein>
    <recommendedName>
        <fullName evidence="5">Solute-binding protein family 5 domain-containing protein</fullName>
    </recommendedName>
</protein>
<evidence type="ECO:0000256" key="2">
    <source>
        <dbReference type="ARBA" id="ARBA00022448"/>
    </source>
</evidence>
<dbReference type="SUPFAM" id="SSF53850">
    <property type="entry name" value="Periplasmic binding protein-like II"/>
    <property type="match status" value="1"/>
</dbReference>
<evidence type="ECO:0000313" key="7">
    <source>
        <dbReference type="Proteomes" id="UP000264141"/>
    </source>
</evidence>
<organism evidence="6 7">
    <name type="scientific">Anaerolinea thermolimosa</name>
    <dbReference type="NCBI Taxonomy" id="229919"/>
    <lineage>
        <taxon>Bacteria</taxon>
        <taxon>Bacillati</taxon>
        <taxon>Chloroflexota</taxon>
        <taxon>Anaerolineae</taxon>
        <taxon>Anaerolineales</taxon>
        <taxon>Anaerolineaceae</taxon>
        <taxon>Anaerolinea</taxon>
    </lineage>
</organism>
<comment type="similarity">
    <text evidence="1">Belongs to the bacterial solute-binding protein 5 family.</text>
</comment>
<dbReference type="Pfam" id="PF00496">
    <property type="entry name" value="SBP_bac_5"/>
    <property type="match status" value="1"/>
</dbReference>
<reference evidence="6 7" key="1">
    <citation type="journal article" date="2018" name="Nat. Biotechnol.">
        <title>A standardized bacterial taxonomy based on genome phylogeny substantially revises the tree of life.</title>
        <authorList>
            <person name="Parks D.H."/>
            <person name="Chuvochina M."/>
            <person name="Waite D.W."/>
            <person name="Rinke C."/>
            <person name="Skarshewski A."/>
            <person name="Chaumeil P.A."/>
            <person name="Hugenholtz P."/>
        </authorList>
    </citation>
    <scope>NUCLEOTIDE SEQUENCE [LARGE SCALE GENOMIC DNA]</scope>
    <source>
        <strain evidence="6">UBA8781</strain>
    </source>
</reference>
<dbReference type="EMBL" id="DPBP01000033">
    <property type="protein sequence ID" value="HCE17924.1"/>
    <property type="molecule type" value="Genomic_DNA"/>
</dbReference>
<dbReference type="Gene3D" id="3.10.105.10">
    <property type="entry name" value="Dipeptide-binding Protein, Domain 3"/>
    <property type="match status" value="1"/>
</dbReference>
<keyword evidence="3 4" id="KW-0732">Signal</keyword>
<comment type="caution">
    <text evidence="6">The sequence shown here is derived from an EMBL/GenBank/DDBJ whole genome shotgun (WGS) entry which is preliminary data.</text>
</comment>
<dbReference type="GO" id="GO:1904680">
    <property type="term" value="F:peptide transmembrane transporter activity"/>
    <property type="evidence" value="ECO:0007669"/>
    <property type="project" value="TreeGrafter"/>
</dbReference>
<dbReference type="GO" id="GO:0043190">
    <property type="term" value="C:ATP-binding cassette (ABC) transporter complex"/>
    <property type="evidence" value="ECO:0007669"/>
    <property type="project" value="InterPro"/>
</dbReference>
<proteinExistence type="inferred from homology"/>
<dbReference type="InterPro" id="IPR000914">
    <property type="entry name" value="SBP_5_dom"/>
</dbReference>
<dbReference type="PANTHER" id="PTHR30290:SF9">
    <property type="entry name" value="OLIGOPEPTIDE-BINDING PROTEIN APPA"/>
    <property type="match status" value="1"/>
</dbReference>
<gene>
    <name evidence="6" type="ORF">DEQ80_08705</name>
</gene>
<evidence type="ECO:0000313" key="6">
    <source>
        <dbReference type="EMBL" id="HCE17924.1"/>
    </source>
</evidence>
<evidence type="ECO:0000256" key="1">
    <source>
        <dbReference type="ARBA" id="ARBA00005695"/>
    </source>
</evidence>
<evidence type="ECO:0000256" key="3">
    <source>
        <dbReference type="ARBA" id="ARBA00022729"/>
    </source>
</evidence>
<keyword evidence="2" id="KW-0813">Transport</keyword>
<dbReference type="Proteomes" id="UP000264141">
    <property type="component" value="Unassembled WGS sequence"/>
</dbReference>
<dbReference type="PROSITE" id="PS51257">
    <property type="entry name" value="PROKAR_LIPOPROTEIN"/>
    <property type="match status" value="1"/>
</dbReference>